<sequence>MKKKQRLLLQNLLTFVSFLVAVSGTVIWWRFKSAGTPAPLWLLGVIGYGWTFLALLGMNRIGKFYSRKRRY</sequence>
<feature type="transmembrane region" description="Helical" evidence="1">
    <location>
        <begin position="12"/>
        <end position="29"/>
    </location>
</feature>
<proteinExistence type="predicted"/>
<accession>A0ABS1J8W5</accession>
<dbReference type="EMBL" id="JAEQNB010000002">
    <property type="protein sequence ID" value="MBL0386716.1"/>
    <property type="molecule type" value="Genomic_DNA"/>
</dbReference>
<keyword evidence="1" id="KW-0472">Membrane</keyword>
<name>A0ABS1J8W5_9BACL</name>
<keyword evidence="1" id="KW-0812">Transmembrane</keyword>
<gene>
    <name evidence="2" type="ORF">JJB07_08630</name>
</gene>
<keyword evidence="3" id="KW-1185">Reference proteome</keyword>
<evidence type="ECO:0000313" key="3">
    <source>
        <dbReference type="Proteomes" id="UP000602284"/>
    </source>
</evidence>
<feature type="transmembrane region" description="Helical" evidence="1">
    <location>
        <begin position="41"/>
        <end position="61"/>
    </location>
</feature>
<dbReference type="Proteomes" id="UP000602284">
    <property type="component" value="Unassembled WGS sequence"/>
</dbReference>
<protein>
    <submittedName>
        <fullName evidence="2">Uncharacterized protein</fullName>
    </submittedName>
</protein>
<organism evidence="2 3">
    <name type="scientific">Tumebacillus amylolyticus</name>
    <dbReference type="NCBI Taxonomy" id="2801339"/>
    <lineage>
        <taxon>Bacteria</taxon>
        <taxon>Bacillati</taxon>
        <taxon>Bacillota</taxon>
        <taxon>Bacilli</taxon>
        <taxon>Bacillales</taxon>
        <taxon>Alicyclobacillaceae</taxon>
        <taxon>Tumebacillus</taxon>
    </lineage>
</organism>
<evidence type="ECO:0000256" key="1">
    <source>
        <dbReference type="SAM" id="Phobius"/>
    </source>
</evidence>
<evidence type="ECO:0000313" key="2">
    <source>
        <dbReference type="EMBL" id="MBL0386716.1"/>
    </source>
</evidence>
<reference evidence="2 3" key="1">
    <citation type="submission" date="2021-01" db="EMBL/GenBank/DDBJ databases">
        <title>Tumebacillus sp. strain ITR2 16S ribosomal RNA gene Genome sequencing and assembly.</title>
        <authorList>
            <person name="Kang M."/>
        </authorList>
    </citation>
    <scope>NUCLEOTIDE SEQUENCE [LARGE SCALE GENOMIC DNA]</scope>
    <source>
        <strain evidence="2 3">ITR2</strain>
    </source>
</reference>
<dbReference type="RefSeq" id="WP_201633710.1">
    <property type="nucleotide sequence ID" value="NZ_JAEQNB010000002.1"/>
</dbReference>
<keyword evidence="1" id="KW-1133">Transmembrane helix</keyword>
<comment type="caution">
    <text evidence="2">The sequence shown here is derived from an EMBL/GenBank/DDBJ whole genome shotgun (WGS) entry which is preliminary data.</text>
</comment>